<dbReference type="InterPro" id="IPR006595">
    <property type="entry name" value="CTLH_C"/>
</dbReference>
<dbReference type="InterPro" id="IPR006594">
    <property type="entry name" value="LisH"/>
</dbReference>
<sequence>MTATKVNLKETEIIKLVLEFLHSRELFLSMRAVERETAVVNGLYSDDLLFLRSLILDGQWDDVLEFIQPLESIESFDSKKFRYIILKHKFLEMVCMKSEDMGNLQIEFSIDEVVACMRDLEPYCPTKEDHNSLCLLLTLPRLTDHTDYKDWNPSRARVQCFKDVIPVIGKFLPADKNMIESEFTASNDRLVQLMIKGLLYESCVEFCQQKATSKSVNFSIKELLYGSACDDADLSLLSWLQSIPSDTFTCAFEQKTLDVHMEKIDKPKQSWSEQIMTPLTPTPVKQRGSGYPSPSPSTPTLYRVNVTIG</sequence>
<dbReference type="InterPro" id="IPR040067">
    <property type="entry name" value="WDR47"/>
</dbReference>
<dbReference type="PROSITE" id="PS50896">
    <property type="entry name" value="LISH"/>
    <property type="match status" value="1"/>
</dbReference>
<dbReference type="RefSeq" id="XP_006817537.1">
    <property type="nucleotide sequence ID" value="XM_006817474.1"/>
</dbReference>
<feature type="domain" description="CTLH" evidence="2">
    <location>
        <begin position="44"/>
        <end position="101"/>
    </location>
</feature>
<organism evidence="3 4">
    <name type="scientific">Saccoglossus kowalevskii</name>
    <name type="common">Acorn worm</name>
    <dbReference type="NCBI Taxonomy" id="10224"/>
    <lineage>
        <taxon>Eukaryota</taxon>
        <taxon>Metazoa</taxon>
        <taxon>Hemichordata</taxon>
        <taxon>Enteropneusta</taxon>
        <taxon>Harrimaniidae</taxon>
        <taxon>Saccoglossus</taxon>
    </lineage>
</organism>
<dbReference type="InterPro" id="IPR057749">
    <property type="entry name" value="WDR47_COR"/>
</dbReference>
<evidence type="ECO:0000259" key="2">
    <source>
        <dbReference type="PROSITE" id="PS50897"/>
    </source>
</evidence>
<evidence type="ECO:0000313" key="4">
    <source>
        <dbReference type="RefSeq" id="XP_006817537.1"/>
    </source>
</evidence>
<evidence type="ECO:0000313" key="3">
    <source>
        <dbReference type="Proteomes" id="UP000694865"/>
    </source>
</evidence>
<keyword evidence="3" id="KW-1185">Reference proteome</keyword>
<dbReference type="Proteomes" id="UP000694865">
    <property type="component" value="Unplaced"/>
</dbReference>
<proteinExistence type="predicted"/>
<evidence type="ECO:0000256" key="1">
    <source>
        <dbReference type="SAM" id="MobiDB-lite"/>
    </source>
</evidence>
<name>A0ABM0MBZ6_SACKO</name>
<protein>
    <submittedName>
        <fullName evidence="4">WD repeat-containing protein 47-like</fullName>
    </submittedName>
</protein>
<dbReference type="SMART" id="SM00668">
    <property type="entry name" value="CTLH"/>
    <property type="match status" value="1"/>
</dbReference>
<dbReference type="PANTHER" id="PTHR19863">
    <property type="entry name" value="NEMITIN (NEURONAL ENRICHED MAP INTERACTING PROTEIN) HOMOLOG"/>
    <property type="match status" value="1"/>
</dbReference>
<gene>
    <name evidence="4" type="primary">LOC102800820</name>
</gene>
<accession>A0ABM0MBZ6</accession>
<dbReference type="PROSITE" id="PS50897">
    <property type="entry name" value="CTLH"/>
    <property type="match status" value="1"/>
</dbReference>
<dbReference type="Pfam" id="PF25602">
    <property type="entry name" value="WDR47_COR"/>
    <property type="match status" value="1"/>
</dbReference>
<reference evidence="4" key="1">
    <citation type="submission" date="2025-08" db="UniProtKB">
        <authorList>
            <consortium name="RefSeq"/>
        </authorList>
    </citation>
    <scope>IDENTIFICATION</scope>
    <source>
        <tissue evidence="4">Testes</tissue>
    </source>
</reference>
<dbReference type="PANTHER" id="PTHR19863:SF5">
    <property type="entry name" value="WD REPEAT-CONTAINING PROTEIN 47"/>
    <property type="match status" value="1"/>
</dbReference>
<feature type="region of interest" description="Disordered" evidence="1">
    <location>
        <begin position="276"/>
        <end position="299"/>
    </location>
</feature>
<dbReference type="GeneID" id="102800820"/>